<dbReference type="Gene3D" id="3.30.450.20">
    <property type="entry name" value="PAS domain"/>
    <property type="match status" value="1"/>
</dbReference>
<comment type="caution">
    <text evidence="8">The sequence shown here is derived from an EMBL/GenBank/DDBJ whole genome shotgun (WGS) entry which is preliminary data.</text>
</comment>
<dbReference type="PROSITE" id="PS50112">
    <property type="entry name" value="PAS"/>
    <property type="match status" value="1"/>
</dbReference>
<evidence type="ECO:0000256" key="2">
    <source>
        <dbReference type="ARBA" id="ARBA00029447"/>
    </source>
</evidence>
<dbReference type="PROSITE" id="PS50885">
    <property type="entry name" value="HAMP"/>
    <property type="match status" value="1"/>
</dbReference>
<dbReference type="InterPro" id="IPR003660">
    <property type="entry name" value="HAMP_dom"/>
</dbReference>
<dbReference type="NCBIfam" id="TIGR00229">
    <property type="entry name" value="sensory_box"/>
    <property type="match status" value="1"/>
</dbReference>
<evidence type="ECO:0000259" key="6">
    <source>
        <dbReference type="PROSITE" id="PS50112"/>
    </source>
</evidence>
<dbReference type="InterPro" id="IPR051310">
    <property type="entry name" value="MCP_chemotaxis"/>
</dbReference>
<dbReference type="InterPro" id="IPR004089">
    <property type="entry name" value="MCPsignal_dom"/>
</dbReference>
<dbReference type="Gene3D" id="1.10.287.950">
    <property type="entry name" value="Methyl-accepting chemotaxis protein"/>
    <property type="match status" value="1"/>
</dbReference>
<name>A0A2N4U3I4_9BURK</name>
<dbReference type="InterPro" id="IPR013655">
    <property type="entry name" value="PAS_fold_3"/>
</dbReference>
<keyword evidence="4" id="KW-1133">Transmembrane helix</keyword>
<dbReference type="PANTHER" id="PTHR43531">
    <property type="entry name" value="PROTEIN ICFG"/>
    <property type="match status" value="1"/>
</dbReference>
<dbReference type="CDD" id="cd00130">
    <property type="entry name" value="PAS"/>
    <property type="match status" value="1"/>
</dbReference>
<comment type="subcellular location">
    <subcellularLocation>
        <location evidence="1">Membrane</location>
    </subcellularLocation>
</comment>
<feature type="domain" description="HAMP" evidence="7">
    <location>
        <begin position="223"/>
        <end position="275"/>
    </location>
</feature>
<evidence type="ECO:0000259" key="7">
    <source>
        <dbReference type="PROSITE" id="PS50885"/>
    </source>
</evidence>
<dbReference type="AlphaFoldDB" id="A0A2N4U3I4"/>
<dbReference type="GO" id="GO:0005886">
    <property type="term" value="C:plasma membrane"/>
    <property type="evidence" value="ECO:0007669"/>
    <property type="project" value="TreeGrafter"/>
</dbReference>
<dbReference type="InterPro" id="IPR035965">
    <property type="entry name" value="PAS-like_dom_sf"/>
</dbReference>
<accession>A0A2N4U3I4</accession>
<dbReference type="Pfam" id="PF00015">
    <property type="entry name" value="MCPsignal"/>
    <property type="match status" value="1"/>
</dbReference>
<dbReference type="SUPFAM" id="SSF55785">
    <property type="entry name" value="PYP-like sensor domain (PAS domain)"/>
    <property type="match status" value="1"/>
</dbReference>
<protein>
    <submittedName>
        <fullName evidence="8">Chemotaxis protein</fullName>
    </submittedName>
</protein>
<dbReference type="Proteomes" id="UP000234190">
    <property type="component" value="Unassembled WGS sequence"/>
</dbReference>
<dbReference type="SMART" id="SM00304">
    <property type="entry name" value="HAMP"/>
    <property type="match status" value="1"/>
</dbReference>
<dbReference type="InterPro" id="IPR000014">
    <property type="entry name" value="PAS"/>
</dbReference>
<evidence type="ECO:0000313" key="9">
    <source>
        <dbReference type="Proteomes" id="UP000234190"/>
    </source>
</evidence>
<dbReference type="GO" id="GO:0006935">
    <property type="term" value="P:chemotaxis"/>
    <property type="evidence" value="ECO:0007669"/>
    <property type="project" value="InterPro"/>
</dbReference>
<sequence>MQKKLPITAIETKVRPDQYLISKTDIRGNIVYANAAFIEISGYSRAELIGQPHNIVRHPDMPPEAFQDFWATLQAEKPWLGLVKNRRKDGGYYWVLANAMPIFEHGQITGYASVRVKPSASQIEDAQAFYDDINSGNAGGYIVKAGQRVRGGWRSALDIAARPFHNTLSAGMFRMAVATTATIAASLWFAVNGAAYADYQWWVIGGLSLITAANLAYGWHIAQHIITPLNGASKIARQIAAGNLQIEIDTDQPGEVGGLFFYLDMMRKSLMGIANDVHQGVYATSRSAGILDVNNTNLSARTDEQASSLQETAASMEQLTVTVRQNADNANIARDLADTSMQTAQRGGTVVSDVVTTMQGIHDSSRKIGDIVSLIDTIAFQTNILALNAAVEAARAGEAGRGFAVVAGEVRSLAQKSAQAAKEIKTLIDDSVSRMQVGAEQAERAGQTMQDIVESVRRVTDIMGEISTASVEQSCGLDQINQAISQMDGVTHQNAALVQDLGNTVKGLTGDAQTLQLAIEVLNTGSGNIQYAGKTKKAQDNVLSLSPTYS</sequence>
<dbReference type="GO" id="GO:0007165">
    <property type="term" value="P:signal transduction"/>
    <property type="evidence" value="ECO:0007669"/>
    <property type="project" value="UniProtKB-KW"/>
</dbReference>
<dbReference type="CDD" id="cd11386">
    <property type="entry name" value="MCP_signal"/>
    <property type="match status" value="1"/>
</dbReference>
<evidence type="ECO:0000256" key="1">
    <source>
        <dbReference type="ARBA" id="ARBA00004370"/>
    </source>
</evidence>
<proteinExistence type="inferred from homology"/>
<evidence type="ECO:0000313" key="8">
    <source>
        <dbReference type="EMBL" id="PLC49584.1"/>
    </source>
</evidence>
<dbReference type="PANTHER" id="PTHR43531:SF7">
    <property type="entry name" value="AEROTAXIS RECEPTOR"/>
    <property type="match status" value="1"/>
</dbReference>
<dbReference type="InterPro" id="IPR004090">
    <property type="entry name" value="Chemotax_Me-accpt_rcpt"/>
</dbReference>
<dbReference type="PRINTS" id="PR00260">
    <property type="entry name" value="CHEMTRNSDUCR"/>
</dbReference>
<evidence type="ECO:0000256" key="4">
    <source>
        <dbReference type="SAM" id="Phobius"/>
    </source>
</evidence>
<gene>
    <name evidence="8" type="ORF">CR159_11650</name>
</gene>
<dbReference type="SMART" id="SM00091">
    <property type="entry name" value="PAS"/>
    <property type="match status" value="1"/>
</dbReference>
<reference evidence="8 9" key="1">
    <citation type="submission" date="2017-10" db="EMBL/GenBank/DDBJ databases">
        <title>Two draft genome sequences of Pusillimonas sp. strains isolated from a nitrate- and radionuclide-contaminated groundwater in Russia.</title>
        <authorList>
            <person name="Grouzdev D.S."/>
            <person name="Tourova T.P."/>
            <person name="Goeva M.A."/>
            <person name="Babich T.L."/>
            <person name="Sokolova D.S."/>
            <person name="Abdullin R."/>
            <person name="Poltaraus A.B."/>
            <person name="Toshchakov S.V."/>
            <person name="Nazina T.N."/>
        </authorList>
    </citation>
    <scope>NUCLEOTIDE SEQUENCE [LARGE SCALE GENOMIC DNA]</scope>
    <source>
        <strain evidence="8 9">JR1/69-3-13</strain>
    </source>
</reference>
<feature type="domain" description="PAS" evidence="6">
    <location>
        <begin position="25"/>
        <end position="60"/>
    </location>
</feature>
<evidence type="ECO:0000256" key="3">
    <source>
        <dbReference type="PROSITE-ProRule" id="PRU00284"/>
    </source>
</evidence>
<dbReference type="OrthoDB" id="9806477at2"/>
<dbReference type="SMART" id="SM00283">
    <property type="entry name" value="MA"/>
    <property type="match status" value="1"/>
</dbReference>
<organism evidence="8 9">
    <name type="scientific">Pollutimonas subterranea</name>
    <dbReference type="NCBI Taxonomy" id="2045210"/>
    <lineage>
        <taxon>Bacteria</taxon>
        <taxon>Pseudomonadati</taxon>
        <taxon>Pseudomonadota</taxon>
        <taxon>Betaproteobacteria</taxon>
        <taxon>Burkholderiales</taxon>
        <taxon>Alcaligenaceae</taxon>
        <taxon>Pollutimonas</taxon>
    </lineage>
</organism>
<keyword evidence="9" id="KW-1185">Reference proteome</keyword>
<dbReference type="RefSeq" id="WP_102074135.1">
    <property type="nucleotide sequence ID" value="NZ_PDNW01000009.1"/>
</dbReference>
<dbReference type="PROSITE" id="PS50111">
    <property type="entry name" value="CHEMOTAXIS_TRANSDUC_2"/>
    <property type="match status" value="1"/>
</dbReference>
<feature type="domain" description="Methyl-accepting transducer" evidence="5">
    <location>
        <begin position="280"/>
        <end position="509"/>
    </location>
</feature>
<feature type="transmembrane region" description="Helical" evidence="4">
    <location>
        <begin position="172"/>
        <end position="195"/>
    </location>
</feature>
<dbReference type="GO" id="GO:0004888">
    <property type="term" value="F:transmembrane signaling receptor activity"/>
    <property type="evidence" value="ECO:0007669"/>
    <property type="project" value="InterPro"/>
</dbReference>
<keyword evidence="4" id="KW-0812">Transmembrane</keyword>
<feature type="transmembrane region" description="Helical" evidence="4">
    <location>
        <begin position="201"/>
        <end position="219"/>
    </location>
</feature>
<evidence type="ECO:0000259" key="5">
    <source>
        <dbReference type="PROSITE" id="PS50111"/>
    </source>
</evidence>
<comment type="similarity">
    <text evidence="2">Belongs to the methyl-accepting chemotaxis (MCP) protein family.</text>
</comment>
<keyword evidence="3" id="KW-0807">Transducer</keyword>
<dbReference type="Pfam" id="PF08447">
    <property type="entry name" value="PAS_3"/>
    <property type="match status" value="1"/>
</dbReference>
<dbReference type="FunFam" id="1.10.287.950:FF:000001">
    <property type="entry name" value="Methyl-accepting chemotaxis sensory transducer"/>
    <property type="match status" value="1"/>
</dbReference>
<dbReference type="EMBL" id="PDNW01000009">
    <property type="protein sequence ID" value="PLC49584.1"/>
    <property type="molecule type" value="Genomic_DNA"/>
</dbReference>
<dbReference type="SUPFAM" id="SSF58104">
    <property type="entry name" value="Methyl-accepting chemotaxis protein (MCP) signaling domain"/>
    <property type="match status" value="1"/>
</dbReference>
<keyword evidence="4" id="KW-0472">Membrane</keyword>